<keyword evidence="10" id="KW-0804">Transcription</keyword>
<evidence type="ECO:0000256" key="9">
    <source>
        <dbReference type="ARBA" id="ARBA00023136"/>
    </source>
</evidence>
<evidence type="ECO:0000256" key="7">
    <source>
        <dbReference type="ARBA" id="ARBA00023015"/>
    </source>
</evidence>
<evidence type="ECO:0000256" key="12">
    <source>
        <dbReference type="SAM" id="MobiDB-lite"/>
    </source>
</evidence>
<evidence type="ECO:0000256" key="2">
    <source>
        <dbReference type="ARBA" id="ARBA00004434"/>
    </source>
</evidence>
<evidence type="ECO:0000313" key="13">
    <source>
        <dbReference type="EnsemblPlants" id="OGLUM03G40270.1"/>
    </source>
</evidence>
<dbReference type="InterPro" id="IPR005202">
    <property type="entry name" value="TF_GRAS"/>
</dbReference>
<keyword evidence="6" id="KW-1133">Transmembrane helix</keyword>
<evidence type="ECO:0000256" key="11">
    <source>
        <dbReference type="PROSITE-ProRule" id="PRU01191"/>
    </source>
</evidence>
<reference evidence="13" key="1">
    <citation type="submission" date="2015-04" db="UniProtKB">
        <authorList>
            <consortium name="EnsemblPlants"/>
        </authorList>
    </citation>
    <scope>IDENTIFICATION</scope>
</reference>
<keyword evidence="5" id="KW-0999">Mitochondrion inner membrane</keyword>
<sequence length="243" mass="26036">MTEQEASHNAAGLTEQFVEALNYYAALFDCLRGARVGGAHARGAVAAQGGDQEHRGVRRRERHERLERWLEGAGFGRVPLSYYALLQARRVAQGLGCDGFKIREEKGNFFLCWQDRALFSSPENAAPAAAPAPAPAPTPAPPPPPSSPPTKSGIPPRYDLDAKWDACLDLSIRRVAYSTLGGTFAGLLLFRSPTTRWASVALGAGVGIGAAYTECSYLFNGAPPKWSPKVSTVPSAHSEGEDK</sequence>
<dbReference type="eggNOG" id="KOG4604">
    <property type="taxonomic scope" value="Eukaryota"/>
</dbReference>
<evidence type="ECO:0000256" key="10">
    <source>
        <dbReference type="ARBA" id="ARBA00023163"/>
    </source>
</evidence>
<dbReference type="HOGENOM" id="CLU_1144091_0_0_1"/>
<keyword evidence="7" id="KW-0805">Transcription regulation</keyword>
<proteinExistence type="inferred from homology"/>
<dbReference type="PROSITE" id="PS50985">
    <property type="entry name" value="GRAS"/>
    <property type="match status" value="1"/>
</dbReference>
<comment type="subcellular location">
    <subcellularLocation>
        <location evidence="2">Mitochondrion inner membrane</location>
        <topology evidence="2">Single-pass membrane protein</topology>
    </subcellularLocation>
</comment>
<evidence type="ECO:0000256" key="6">
    <source>
        <dbReference type="ARBA" id="ARBA00022989"/>
    </source>
</evidence>
<keyword evidence="14" id="KW-1185">Reference proteome</keyword>
<protein>
    <submittedName>
        <fullName evidence="13">Uncharacterized protein</fullName>
    </submittedName>
</protein>
<evidence type="ECO:0000256" key="3">
    <source>
        <dbReference type="ARBA" id="ARBA00006792"/>
    </source>
</evidence>
<dbReference type="Pfam" id="PF04418">
    <property type="entry name" value="DUF543"/>
    <property type="match status" value="1"/>
</dbReference>
<dbReference type="EnsemblPlants" id="OGLUM03G40270.1">
    <property type="protein sequence ID" value="OGLUM03G40270.1"/>
    <property type="gene ID" value="OGLUM03G40270"/>
</dbReference>
<keyword evidence="8" id="KW-0496">Mitochondrion</keyword>
<name>A0A0D9ZFL2_9ORYZ</name>
<dbReference type="STRING" id="40148.A0A0D9ZFL2"/>
<evidence type="ECO:0000256" key="5">
    <source>
        <dbReference type="ARBA" id="ARBA00022792"/>
    </source>
</evidence>
<dbReference type="InterPro" id="IPR007512">
    <property type="entry name" value="Mic10"/>
</dbReference>
<evidence type="ECO:0000313" key="14">
    <source>
        <dbReference type="Proteomes" id="UP000026961"/>
    </source>
</evidence>
<comment type="similarity">
    <text evidence="11">Belongs to the GRAS family.</text>
</comment>
<comment type="caution">
    <text evidence="11">Lacks conserved residue(s) required for the propagation of feature annotation.</text>
</comment>
<comment type="similarity">
    <text evidence="3">Belongs to the MICOS complex subunit Mic10 family.</text>
</comment>
<feature type="region of interest" description="Disordered" evidence="12">
    <location>
        <begin position="124"/>
        <end position="155"/>
    </location>
</feature>
<keyword evidence="9" id="KW-0472">Membrane</keyword>
<dbReference type="Proteomes" id="UP000026961">
    <property type="component" value="Chromosome 3"/>
</dbReference>
<feature type="compositionally biased region" description="Pro residues" evidence="12">
    <location>
        <begin position="130"/>
        <end position="148"/>
    </location>
</feature>
<evidence type="ECO:0000256" key="8">
    <source>
        <dbReference type="ARBA" id="ARBA00023128"/>
    </source>
</evidence>
<reference evidence="13" key="2">
    <citation type="submission" date="2018-05" db="EMBL/GenBank/DDBJ databases">
        <title>OgluRS3 (Oryza glumaepatula Reference Sequence Version 3).</title>
        <authorList>
            <person name="Zhang J."/>
            <person name="Kudrna D."/>
            <person name="Lee S."/>
            <person name="Talag J."/>
            <person name="Welchert J."/>
            <person name="Wing R.A."/>
        </authorList>
    </citation>
    <scope>NUCLEOTIDE SEQUENCE [LARGE SCALE GENOMIC DNA]</scope>
</reference>
<feature type="region of interest" description="SAW" evidence="11">
    <location>
        <begin position="46"/>
        <end position="125"/>
    </location>
</feature>
<dbReference type="AlphaFoldDB" id="A0A0D9ZFL2"/>
<dbReference type="PANTHER" id="PTHR21304:SF0">
    <property type="entry name" value="MICOS COMPLEX SUBUNIT MIC10"/>
    <property type="match status" value="1"/>
</dbReference>
<dbReference type="Gramene" id="OGLUM03G40270.1">
    <property type="protein sequence ID" value="OGLUM03G40270.1"/>
    <property type="gene ID" value="OGLUM03G40270"/>
</dbReference>
<accession>A0A0D9ZFL2</accession>
<comment type="function">
    <text evidence="1">Component of the MICOS complex, a large protein complex of the mitochondrial inner membrane that plays crucial roles in the maintenance of crista junctions, inner membrane architecture, and formation of contact sites to the outer membrane.</text>
</comment>
<dbReference type="GO" id="GO:0061617">
    <property type="term" value="C:MICOS complex"/>
    <property type="evidence" value="ECO:0007669"/>
    <property type="project" value="InterPro"/>
</dbReference>
<dbReference type="PANTHER" id="PTHR21304">
    <property type="entry name" value="MICOS COMPLEX SUBUNIT MIC10"/>
    <property type="match status" value="1"/>
</dbReference>
<organism evidence="13">
    <name type="scientific">Oryza glumipatula</name>
    <dbReference type="NCBI Taxonomy" id="40148"/>
    <lineage>
        <taxon>Eukaryota</taxon>
        <taxon>Viridiplantae</taxon>
        <taxon>Streptophyta</taxon>
        <taxon>Embryophyta</taxon>
        <taxon>Tracheophyta</taxon>
        <taxon>Spermatophyta</taxon>
        <taxon>Magnoliopsida</taxon>
        <taxon>Liliopsida</taxon>
        <taxon>Poales</taxon>
        <taxon>Poaceae</taxon>
        <taxon>BOP clade</taxon>
        <taxon>Oryzoideae</taxon>
        <taxon>Oryzeae</taxon>
        <taxon>Oryzinae</taxon>
        <taxon>Oryza</taxon>
    </lineage>
</organism>
<dbReference type="Pfam" id="PF03514">
    <property type="entry name" value="GRAS"/>
    <property type="match status" value="1"/>
</dbReference>
<evidence type="ECO:0000256" key="1">
    <source>
        <dbReference type="ARBA" id="ARBA00002689"/>
    </source>
</evidence>
<keyword evidence="4" id="KW-0812">Transmembrane</keyword>
<evidence type="ECO:0000256" key="4">
    <source>
        <dbReference type="ARBA" id="ARBA00022692"/>
    </source>
</evidence>